<dbReference type="PANTHER" id="PTHR47955:SF8">
    <property type="entry name" value="CYTOCHROME P450 71D11-LIKE"/>
    <property type="match status" value="1"/>
</dbReference>
<evidence type="ECO:0000256" key="9">
    <source>
        <dbReference type="RuleBase" id="RU000461"/>
    </source>
</evidence>
<reference evidence="10" key="1">
    <citation type="submission" date="2023-10" db="EMBL/GenBank/DDBJ databases">
        <title>Chromosome-level genome of the transformable northern wattle, Acacia crassicarpa.</title>
        <authorList>
            <person name="Massaro I."/>
            <person name="Sinha N.R."/>
            <person name="Poethig S."/>
            <person name="Leichty A.R."/>
        </authorList>
    </citation>
    <scope>NUCLEOTIDE SEQUENCE</scope>
    <source>
        <strain evidence="10">Acra3RX</strain>
        <tissue evidence="10">Leaf</tissue>
    </source>
</reference>
<proteinExistence type="inferred from homology"/>
<keyword evidence="3 8" id="KW-0349">Heme</keyword>
<evidence type="ECO:0000256" key="1">
    <source>
        <dbReference type="ARBA" id="ARBA00001971"/>
    </source>
</evidence>
<keyword evidence="5 9" id="KW-0560">Oxidoreductase</keyword>
<dbReference type="PRINTS" id="PR00385">
    <property type="entry name" value="P450"/>
</dbReference>
<dbReference type="PANTHER" id="PTHR47955">
    <property type="entry name" value="CYTOCHROME P450 FAMILY 71 PROTEIN"/>
    <property type="match status" value="1"/>
</dbReference>
<keyword evidence="4 8" id="KW-0479">Metal-binding</keyword>
<evidence type="ECO:0000256" key="3">
    <source>
        <dbReference type="ARBA" id="ARBA00022617"/>
    </source>
</evidence>
<comment type="cofactor">
    <cofactor evidence="1 8">
        <name>heme</name>
        <dbReference type="ChEBI" id="CHEBI:30413"/>
    </cofactor>
</comment>
<comment type="similarity">
    <text evidence="2 9">Belongs to the cytochrome P450 family.</text>
</comment>
<dbReference type="InterPro" id="IPR001128">
    <property type="entry name" value="Cyt_P450"/>
</dbReference>
<sequence length="500" mass="56448">MEIQIPYSIIFTFICFLFLIRKLSNSKKPSKPLPPGPPKLPLIGNLHQLAGSLPHRRLRDLANKYGPLMYLQLGETSNVVVTSPEIVKEITKSHDQTFTNRPKILVSEILAYNSTDMTFSPYGSYWRLLRKICTLELLSVKRVQTFRKIREEEVSQAVKFIGEHEGSPVNLGKIIPPITSSIVARAAFGKKTEIVEQILSTIEYTLEVASAFMISDLYPSLKSIINPISWARYKVAKAHRRVDSLLDTIIDDHKGKKEIDVDGEANEDLIDVLLRVQKQNSNNEVTLTLENIKGVILDIFVGGTETAATTIEWAMSELMNHPEAMKKAQAEVRSVYGSKGYVDESEFHQLKYVQAVLRETLRLHPPGALLVPRENSETCEINGYEIPANSRVLINAWAIGRDPNYWSEAEKFRPERFVDNAIDYKGGNLEFIPFGFGRRICPGISFAAPVLHLILSNLLYHYDWKFPKGTSEIEMAEAFGATVRRKNDLCVVPILYSANN</sequence>
<evidence type="ECO:0000313" key="10">
    <source>
        <dbReference type="EMBL" id="KAK4285641.1"/>
    </source>
</evidence>
<keyword evidence="7 9" id="KW-0503">Monooxygenase</keyword>
<dbReference type="AlphaFoldDB" id="A0AAE1NAF0"/>
<evidence type="ECO:0000256" key="5">
    <source>
        <dbReference type="ARBA" id="ARBA00023002"/>
    </source>
</evidence>
<dbReference type="EMBL" id="JAWXYG010000001">
    <property type="protein sequence ID" value="KAK4285641.1"/>
    <property type="molecule type" value="Genomic_DNA"/>
</dbReference>
<evidence type="ECO:0000313" key="11">
    <source>
        <dbReference type="Proteomes" id="UP001293593"/>
    </source>
</evidence>
<organism evidence="10 11">
    <name type="scientific">Acacia crassicarpa</name>
    <name type="common">northern wattle</name>
    <dbReference type="NCBI Taxonomy" id="499986"/>
    <lineage>
        <taxon>Eukaryota</taxon>
        <taxon>Viridiplantae</taxon>
        <taxon>Streptophyta</taxon>
        <taxon>Embryophyta</taxon>
        <taxon>Tracheophyta</taxon>
        <taxon>Spermatophyta</taxon>
        <taxon>Magnoliopsida</taxon>
        <taxon>eudicotyledons</taxon>
        <taxon>Gunneridae</taxon>
        <taxon>Pentapetalae</taxon>
        <taxon>rosids</taxon>
        <taxon>fabids</taxon>
        <taxon>Fabales</taxon>
        <taxon>Fabaceae</taxon>
        <taxon>Caesalpinioideae</taxon>
        <taxon>mimosoid clade</taxon>
        <taxon>Acacieae</taxon>
        <taxon>Acacia</taxon>
    </lineage>
</organism>
<dbReference type="PRINTS" id="PR00463">
    <property type="entry name" value="EP450I"/>
</dbReference>
<protein>
    <recommendedName>
        <fullName evidence="12">Cytochrome P450</fullName>
    </recommendedName>
</protein>
<evidence type="ECO:0000256" key="7">
    <source>
        <dbReference type="ARBA" id="ARBA00023033"/>
    </source>
</evidence>
<dbReference type="Pfam" id="PF00067">
    <property type="entry name" value="p450"/>
    <property type="match status" value="1"/>
</dbReference>
<dbReference type="InterPro" id="IPR017972">
    <property type="entry name" value="Cyt_P450_CS"/>
</dbReference>
<keyword evidence="11" id="KW-1185">Reference proteome</keyword>
<feature type="binding site" description="axial binding residue" evidence="8">
    <location>
        <position position="441"/>
    </location>
    <ligand>
        <name>heme</name>
        <dbReference type="ChEBI" id="CHEBI:30413"/>
    </ligand>
    <ligandPart>
        <name>Fe</name>
        <dbReference type="ChEBI" id="CHEBI:18248"/>
    </ligandPart>
</feature>
<name>A0AAE1NAF0_9FABA</name>
<dbReference type="InterPro" id="IPR002401">
    <property type="entry name" value="Cyt_P450_E_grp-I"/>
</dbReference>
<evidence type="ECO:0000256" key="4">
    <source>
        <dbReference type="ARBA" id="ARBA00022723"/>
    </source>
</evidence>
<evidence type="ECO:0008006" key="12">
    <source>
        <dbReference type="Google" id="ProtNLM"/>
    </source>
</evidence>
<dbReference type="FunFam" id="1.10.630.10:FF:000043">
    <property type="entry name" value="Cytochrome P450 99A2"/>
    <property type="match status" value="1"/>
</dbReference>
<evidence type="ECO:0000256" key="2">
    <source>
        <dbReference type="ARBA" id="ARBA00010617"/>
    </source>
</evidence>
<dbReference type="SUPFAM" id="SSF48264">
    <property type="entry name" value="Cytochrome P450"/>
    <property type="match status" value="1"/>
</dbReference>
<dbReference type="PROSITE" id="PS00086">
    <property type="entry name" value="CYTOCHROME_P450"/>
    <property type="match status" value="1"/>
</dbReference>
<dbReference type="Gene3D" id="1.10.630.10">
    <property type="entry name" value="Cytochrome P450"/>
    <property type="match status" value="1"/>
</dbReference>
<dbReference type="GO" id="GO:0004497">
    <property type="term" value="F:monooxygenase activity"/>
    <property type="evidence" value="ECO:0007669"/>
    <property type="project" value="UniProtKB-KW"/>
</dbReference>
<dbReference type="CDD" id="cd11072">
    <property type="entry name" value="CYP71-like"/>
    <property type="match status" value="1"/>
</dbReference>
<dbReference type="GO" id="GO:0020037">
    <property type="term" value="F:heme binding"/>
    <property type="evidence" value="ECO:0007669"/>
    <property type="project" value="InterPro"/>
</dbReference>
<comment type="caution">
    <text evidence="10">The sequence shown here is derived from an EMBL/GenBank/DDBJ whole genome shotgun (WGS) entry which is preliminary data.</text>
</comment>
<dbReference type="GO" id="GO:0005506">
    <property type="term" value="F:iron ion binding"/>
    <property type="evidence" value="ECO:0007669"/>
    <property type="project" value="InterPro"/>
</dbReference>
<accession>A0AAE1NAF0</accession>
<dbReference type="Proteomes" id="UP001293593">
    <property type="component" value="Unassembled WGS sequence"/>
</dbReference>
<gene>
    <name evidence="10" type="ORF">QN277_002311</name>
</gene>
<evidence type="ECO:0000256" key="6">
    <source>
        <dbReference type="ARBA" id="ARBA00023004"/>
    </source>
</evidence>
<evidence type="ECO:0000256" key="8">
    <source>
        <dbReference type="PIRSR" id="PIRSR602401-1"/>
    </source>
</evidence>
<dbReference type="InterPro" id="IPR036396">
    <property type="entry name" value="Cyt_P450_sf"/>
</dbReference>
<keyword evidence="6 8" id="KW-0408">Iron</keyword>
<dbReference type="GO" id="GO:0016705">
    <property type="term" value="F:oxidoreductase activity, acting on paired donors, with incorporation or reduction of molecular oxygen"/>
    <property type="evidence" value="ECO:0007669"/>
    <property type="project" value="InterPro"/>
</dbReference>